<dbReference type="OMA" id="LPIVEMW"/>
<evidence type="ECO:0000256" key="1">
    <source>
        <dbReference type="SAM" id="MobiDB-lite"/>
    </source>
</evidence>
<dbReference type="Gene3D" id="3.30.710.10">
    <property type="entry name" value="Potassium Channel Kv1.1, Chain A"/>
    <property type="match status" value="2"/>
</dbReference>
<dbReference type="CDD" id="cd18186">
    <property type="entry name" value="BTB_POZ_ZBTB_KLHL-like"/>
    <property type="match status" value="1"/>
</dbReference>
<feature type="domain" description="BTB" evidence="2">
    <location>
        <begin position="24"/>
        <end position="90"/>
    </location>
</feature>
<name>A0A1M2V6E3_TRAPU</name>
<gene>
    <name evidence="3" type="ORF">TRAPUB_6305</name>
</gene>
<evidence type="ECO:0000313" key="3">
    <source>
        <dbReference type="EMBL" id="OJT03117.1"/>
    </source>
</evidence>
<dbReference type="STRING" id="154538.A0A1M2V6E3"/>
<accession>A0A1M2V6E3</accession>
<organism evidence="3 4">
    <name type="scientific">Trametes pubescens</name>
    <name type="common">White-rot fungus</name>
    <dbReference type="NCBI Taxonomy" id="154538"/>
    <lineage>
        <taxon>Eukaryota</taxon>
        <taxon>Fungi</taxon>
        <taxon>Dikarya</taxon>
        <taxon>Basidiomycota</taxon>
        <taxon>Agaricomycotina</taxon>
        <taxon>Agaricomycetes</taxon>
        <taxon>Polyporales</taxon>
        <taxon>Polyporaceae</taxon>
        <taxon>Trametes</taxon>
    </lineage>
</organism>
<dbReference type="PROSITE" id="PS50097">
    <property type="entry name" value="BTB"/>
    <property type="match status" value="1"/>
</dbReference>
<dbReference type="Proteomes" id="UP000184267">
    <property type="component" value="Unassembled WGS sequence"/>
</dbReference>
<dbReference type="InterPro" id="IPR011333">
    <property type="entry name" value="SKP1/BTB/POZ_sf"/>
</dbReference>
<dbReference type="EMBL" id="MNAD01001633">
    <property type="protein sequence ID" value="OJT03117.1"/>
    <property type="molecule type" value="Genomic_DNA"/>
</dbReference>
<feature type="region of interest" description="Disordered" evidence="1">
    <location>
        <begin position="440"/>
        <end position="468"/>
    </location>
</feature>
<dbReference type="Pfam" id="PF00651">
    <property type="entry name" value="BTB"/>
    <property type="match status" value="1"/>
</dbReference>
<protein>
    <recommendedName>
        <fullName evidence="2">BTB domain-containing protein</fullName>
    </recommendedName>
</protein>
<reference evidence="3 4" key="1">
    <citation type="submission" date="2016-10" db="EMBL/GenBank/DDBJ databases">
        <title>Genome sequence of the basidiomycete white-rot fungus Trametes pubescens.</title>
        <authorList>
            <person name="Makela M.R."/>
            <person name="Granchi Z."/>
            <person name="Peng M."/>
            <person name="De Vries R.P."/>
            <person name="Grigoriev I."/>
            <person name="Riley R."/>
            <person name="Hilden K."/>
        </authorList>
    </citation>
    <scope>NUCLEOTIDE SEQUENCE [LARGE SCALE GENOMIC DNA]</scope>
    <source>
        <strain evidence="3 4">FBCC735</strain>
    </source>
</reference>
<evidence type="ECO:0000259" key="2">
    <source>
        <dbReference type="PROSITE" id="PS50097"/>
    </source>
</evidence>
<keyword evidence="4" id="KW-1185">Reference proteome</keyword>
<proteinExistence type="predicted"/>
<dbReference type="OrthoDB" id="3164835at2759"/>
<dbReference type="SMART" id="SM00225">
    <property type="entry name" value="BTB"/>
    <property type="match status" value="2"/>
</dbReference>
<dbReference type="InterPro" id="IPR000210">
    <property type="entry name" value="BTB/POZ_dom"/>
</dbReference>
<sequence>MTVNPPLPGPRVSDAAHPFDKPSADIILRSSDLVDFRVYSQILIAASPFFEGLFLVPQPPDEEQPRNYGLPIIEVSEDSETLDYLLRLCYPVKKPQVVALEVIEPILRAAMKYEMELADTLLTKILVDNLAYQYPLEVWAIGCRLRREDIASVGGERLARTYATPGGNRSFLHSLERSISDLEGVTAGQLFRVFHYTGCSLEGIGTPDFRFIDPPPTANVVGYLEEDFPSTSPLHTFADISSVDVSCRSSDGVVFHAHQAVLGAASSVLRTKVAQLATGAIGESGELESQRSRPSNLESPLPVLQFEETSQVLPHLLSCCYPGLIPSSLSNLPQLVTLISAAARHDIALARPALLIQWSKVASTNPLRAYFIAIQAGDTTCAKEAARHVLRGPITGVYMCEMESSPALAYQRLLSYYQSCKDLAQRDLMGKISLHLESTSPTPFDKTGPLGRKNLKGRRPASPPAGNRCVEEPWIQTYTKNLWTSLEHQPDPSLLPTVEQLFIASTSGDNRPWCRSCRDVASALIERSDEFKALRDAMEKVIFTGGEEDIKE</sequence>
<comment type="caution">
    <text evidence="3">The sequence shown here is derived from an EMBL/GenBank/DDBJ whole genome shotgun (WGS) entry which is preliminary data.</text>
</comment>
<evidence type="ECO:0000313" key="4">
    <source>
        <dbReference type="Proteomes" id="UP000184267"/>
    </source>
</evidence>
<dbReference type="AlphaFoldDB" id="A0A1M2V6E3"/>